<evidence type="ECO:0000256" key="8">
    <source>
        <dbReference type="ARBA" id="ARBA00022989"/>
    </source>
</evidence>
<dbReference type="GO" id="GO:0008360">
    <property type="term" value="P:regulation of cell shape"/>
    <property type="evidence" value="ECO:0007669"/>
    <property type="project" value="UniProtKB-KW"/>
</dbReference>
<evidence type="ECO:0000256" key="10">
    <source>
        <dbReference type="ARBA" id="ARBA00023316"/>
    </source>
</evidence>
<dbReference type="Gene3D" id="3.40.710.10">
    <property type="entry name" value="DD-peptidase/beta-lactamase superfamily"/>
    <property type="match status" value="2"/>
</dbReference>
<organism evidence="14 15">
    <name type="scientific">Clostridium chauvoei JF4335</name>
    <dbReference type="NCBI Taxonomy" id="1351755"/>
    <lineage>
        <taxon>Bacteria</taxon>
        <taxon>Bacillati</taxon>
        <taxon>Bacillota</taxon>
        <taxon>Clostridia</taxon>
        <taxon>Eubacteriales</taxon>
        <taxon>Clostridiaceae</taxon>
        <taxon>Clostridium</taxon>
    </lineage>
</organism>
<evidence type="ECO:0000313" key="14">
    <source>
        <dbReference type="EMBL" id="SLK16807.1"/>
    </source>
</evidence>
<evidence type="ECO:0000256" key="6">
    <source>
        <dbReference type="ARBA" id="ARBA00022960"/>
    </source>
</evidence>
<evidence type="ECO:0000256" key="11">
    <source>
        <dbReference type="SAM" id="Phobius"/>
    </source>
</evidence>
<accession>A0A1U6J9Q0</accession>
<dbReference type="InterPro" id="IPR012338">
    <property type="entry name" value="Beta-lactam/transpept-like"/>
</dbReference>
<proteinExistence type="inferred from homology"/>
<dbReference type="Pfam" id="PF00905">
    <property type="entry name" value="Transpeptidase"/>
    <property type="match status" value="2"/>
</dbReference>
<evidence type="ECO:0000256" key="5">
    <source>
        <dbReference type="ARBA" id="ARBA00022692"/>
    </source>
</evidence>
<dbReference type="GO" id="GO:0071972">
    <property type="term" value="F:peptidoglycan L,D-transpeptidase activity"/>
    <property type="evidence" value="ECO:0007669"/>
    <property type="project" value="TreeGrafter"/>
</dbReference>
<feature type="domain" description="Penicillin-binding protein transpeptidase" evidence="12">
    <location>
        <begin position="410"/>
        <end position="662"/>
    </location>
</feature>
<dbReference type="SUPFAM" id="SSF56601">
    <property type="entry name" value="beta-lactamase/transpeptidase-like"/>
    <property type="match status" value="1"/>
</dbReference>
<reference evidence="15" key="1">
    <citation type="submission" date="2017-03" db="EMBL/GenBank/DDBJ databases">
        <authorList>
            <person name="Falquet L."/>
            <person name="Falquet L."/>
        </authorList>
    </citation>
    <scope>NUCLEOTIDE SEQUENCE [LARGE SCALE GENOMIC DNA]</scope>
</reference>
<keyword evidence="6" id="KW-0133">Cell shape</keyword>
<evidence type="ECO:0000256" key="7">
    <source>
        <dbReference type="ARBA" id="ARBA00022984"/>
    </source>
</evidence>
<dbReference type="STRING" id="1351755.CCH01_11140"/>
<dbReference type="GO" id="GO:0009252">
    <property type="term" value="P:peptidoglycan biosynthetic process"/>
    <property type="evidence" value="ECO:0007669"/>
    <property type="project" value="UniProtKB-KW"/>
</dbReference>
<dbReference type="GO" id="GO:0071555">
    <property type="term" value="P:cell wall organization"/>
    <property type="evidence" value="ECO:0007669"/>
    <property type="project" value="UniProtKB-KW"/>
</dbReference>
<protein>
    <submittedName>
        <fullName evidence="14">Putative Penicillin-binding protein</fullName>
    </submittedName>
</protein>
<dbReference type="OrthoDB" id="9757901at2"/>
<dbReference type="AlphaFoldDB" id="A0A1U6J9Q0"/>
<feature type="domain" description="Penicillin-binding protein dimerisation" evidence="13">
    <location>
        <begin position="58"/>
        <end position="358"/>
    </location>
</feature>
<evidence type="ECO:0000259" key="13">
    <source>
        <dbReference type="Pfam" id="PF03717"/>
    </source>
</evidence>
<keyword evidence="4" id="KW-1003">Cell membrane</keyword>
<evidence type="ECO:0000259" key="12">
    <source>
        <dbReference type="Pfam" id="PF00905"/>
    </source>
</evidence>
<dbReference type="InterPro" id="IPR036138">
    <property type="entry name" value="PBP_dimer_sf"/>
</dbReference>
<dbReference type="SUPFAM" id="SSF56519">
    <property type="entry name" value="Penicillin binding protein dimerisation domain"/>
    <property type="match status" value="1"/>
</dbReference>
<keyword evidence="7" id="KW-0573">Peptidoglycan synthesis</keyword>
<dbReference type="GeneID" id="66301452"/>
<dbReference type="Proteomes" id="UP000190476">
    <property type="component" value="Chromosome I"/>
</dbReference>
<dbReference type="PANTHER" id="PTHR30627">
    <property type="entry name" value="PEPTIDOGLYCAN D,D-TRANSPEPTIDASE"/>
    <property type="match status" value="1"/>
</dbReference>
<keyword evidence="9 11" id="KW-0472">Membrane</keyword>
<keyword evidence="15" id="KW-1185">Reference proteome</keyword>
<dbReference type="InterPro" id="IPR001460">
    <property type="entry name" value="PCN-bd_Tpept"/>
</dbReference>
<name>A0A1U6J9Q0_9CLOT</name>
<dbReference type="InterPro" id="IPR050515">
    <property type="entry name" value="Beta-lactam/transpept"/>
</dbReference>
<evidence type="ECO:0000256" key="3">
    <source>
        <dbReference type="ARBA" id="ARBA00007171"/>
    </source>
</evidence>
<dbReference type="InterPro" id="IPR005311">
    <property type="entry name" value="PBP_dimer"/>
</dbReference>
<evidence type="ECO:0000313" key="15">
    <source>
        <dbReference type="Proteomes" id="UP000190476"/>
    </source>
</evidence>
<evidence type="ECO:0000256" key="1">
    <source>
        <dbReference type="ARBA" id="ARBA00004167"/>
    </source>
</evidence>
<dbReference type="RefSeq" id="WP_079481290.1">
    <property type="nucleotide sequence ID" value="NZ_CBML010000006.1"/>
</dbReference>
<dbReference type="PANTHER" id="PTHR30627:SF2">
    <property type="entry name" value="PEPTIDOGLYCAN D,D-TRANSPEPTIDASE MRDA"/>
    <property type="match status" value="1"/>
</dbReference>
<evidence type="ECO:0000256" key="2">
    <source>
        <dbReference type="ARBA" id="ARBA00004236"/>
    </source>
</evidence>
<sequence>MIVNYKKKKKKLSRYIVLNIVMFVIFGAIISKLVYLQLYKGEDYKERADIGSTRFVAEKAPRGKILDNEGNILATNIQTYALTYTTTDESEKDFYGTMDSIFKILDENGEKFQDDLMLKIDNNGKFYFDFKTDVKEERNSVEILFKRDRGLNEKIEKELFKDKKGDLTDDDIEAVNKELLKITPEETFYELVKVYNMYELINNKPTEEQLKAYTNMSGKDMTLELLNKYSANDIRKYMVVKDSIKMQSFKGYRAVTIASNIKKDTAFIVYQRLNDLTGLDVSLEPIRHYPYNNLGSAVLGYISPINSSQEKKYELRGYDASSDLIGVSGIEAAFESHLKGTKGGTTIKVNSKGRKTEELFKLESYPGNNIHLTIDKDIQYAAQESLKDILSKVNTMVDFNGATYASATRGATVAIEVKTGRVLALASYPDYDPNIFAVPGGLTAEESQKYFSPDFEAFYKDYVARTNAKATLDELFPEEDGVRKDDKDIYPRSFFNYATQGLIPPGSSFKPLTAVAGLEEGVITPGEIMNDTGIWNIHKDIFGDYAPTNYGKLPNGPVDVRKALQVSSNFYFYETGFRLYQKYGSKVEALNTIAKYAYKFGLGLDANSNMKPETGIEIEENFGQVYNFESFKDGAVNSAMFSLVDFLEKGVYGGYNFIPLDIRKSDDDTDELKIAKQALKDKVISSLETVGTKEHSLDADAFAENIEKEIKAVMNSSEKYKSNVANYEKSNNKKVDLDRETRIIAAAIAQFTIFDQASAITSPAEIVNAAIGQGISRFTPLQLANYVATLANGGTRYKLRLVDKITAPTGEVIQEFNTEVVEKFNIDPNNLKVVKDGMYRVNHADPSSFVVQQFGNFPIPTAGKTGTADFLNTDEAYDYIGRDPYATYASFAPVDDPQIATFTVLYDGGRGSYSSYPTKAIYEAYFKDQLLKMDPNYASKSESFRKYVSEAPIKDNKNTQH</sequence>
<dbReference type="EMBL" id="LT799839">
    <property type="protein sequence ID" value="SLK16807.1"/>
    <property type="molecule type" value="Genomic_DNA"/>
</dbReference>
<keyword evidence="8 11" id="KW-1133">Transmembrane helix</keyword>
<feature type="transmembrane region" description="Helical" evidence="11">
    <location>
        <begin position="12"/>
        <end position="35"/>
    </location>
</feature>
<comment type="similarity">
    <text evidence="3">Belongs to the transpeptidase family.</text>
</comment>
<dbReference type="Gene3D" id="3.90.1310.10">
    <property type="entry name" value="Penicillin-binding protein 2a (Domain 2)"/>
    <property type="match status" value="2"/>
</dbReference>
<dbReference type="GO" id="GO:0005886">
    <property type="term" value="C:plasma membrane"/>
    <property type="evidence" value="ECO:0007669"/>
    <property type="project" value="UniProtKB-SubCell"/>
</dbReference>
<evidence type="ECO:0000256" key="9">
    <source>
        <dbReference type="ARBA" id="ARBA00023136"/>
    </source>
</evidence>
<dbReference type="GO" id="GO:0008658">
    <property type="term" value="F:penicillin binding"/>
    <property type="evidence" value="ECO:0007669"/>
    <property type="project" value="InterPro"/>
</dbReference>
<feature type="domain" description="Penicillin-binding protein transpeptidase" evidence="12">
    <location>
        <begin position="767"/>
        <end position="923"/>
    </location>
</feature>
<keyword evidence="10" id="KW-0961">Cell wall biogenesis/degradation</keyword>
<evidence type="ECO:0000256" key="4">
    <source>
        <dbReference type="ARBA" id="ARBA00022475"/>
    </source>
</evidence>
<dbReference type="Pfam" id="PF03717">
    <property type="entry name" value="PBP_dimer"/>
    <property type="match status" value="1"/>
</dbReference>
<gene>
    <name evidence="14" type="ORF">CCH01_11140</name>
</gene>
<keyword evidence="5 11" id="KW-0812">Transmembrane</keyword>
<comment type="subcellular location">
    <subcellularLocation>
        <location evidence="2">Cell membrane</location>
    </subcellularLocation>
    <subcellularLocation>
        <location evidence="1">Membrane</location>
        <topology evidence="1">Single-pass membrane protein</topology>
    </subcellularLocation>
</comment>